<dbReference type="SUPFAM" id="SSF56601">
    <property type="entry name" value="beta-lactamase/transpeptidase-like"/>
    <property type="match status" value="1"/>
</dbReference>
<feature type="signal peptide" evidence="7">
    <location>
        <begin position="1"/>
        <end position="19"/>
    </location>
</feature>
<organism evidence="9 10">
    <name type="scientific">Woeseia oceani</name>
    <dbReference type="NCBI Taxonomy" id="1548547"/>
    <lineage>
        <taxon>Bacteria</taxon>
        <taxon>Pseudomonadati</taxon>
        <taxon>Pseudomonadota</taxon>
        <taxon>Gammaproteobacteria</taxon>
        <taxon>Woeseiales</taxon>
        <taxon>Woeseiaceae</taxon>
        <taxon>Woeseia</taxon>
    </lineage>
</organism>
<comment type="catalytic activity">
    <reaction evidence="1 6">
        <text>a beta-lactam + H2O = a substituted beta-amino acid</text>
        <dbReference type="Rhea" id="RHEA:20401"/>
        <dbReference type="ChEBI" id="CHEBI:15377"/>
        <dbReference type="ChEBI" id="CHEBI:35627"/>
        <dbReference type="ChEBI" id="CHEBI:140347"/>
        <dbReference type="EC" id="3.5.2.6"/>
    </reaction>
</comment>
<evidence type="ECO:0000256" key="3">
    <source>
        <dbReference type="ARBA" id="ARBA00012865"/>
    </source>
</evidence>
<dbReference type="KEGG" id="woc:BA177_01765"/>
<evidence type="ECO:0000256" key="6">
    <source>
        <dbReference type="RuleBase" id="RU361140"/>
    </source>
</evidence>
<evidence type="ECO:0000256" key="1">
    <source>
        <dbReference type="ARBA" id="ARBA00001526"/>
    </source>
</evidence>
<dbReference type="EMBL" id="CP016268">
    <property type="protein sequence ID" value="ANO52912.1"/>
    <property type="molecule type" value="Genomic_DNA"/>
</dbReference>
<dbReference type="Gene3D" id="3.40.710.10">
    <property type="entry name" value="DD-peptidase/beta-lactamase superfamily"/>
    <property type="match status" value="1"/>
</dbReference>
<dbReference type="STRING" id="1548547.BA177_01765"/>
<name>A0A193LK73_9GAMM</name>
<dbReference type="PRINTS" id="PR00118">
    <property type="entry name" value="BLACTAMASEA"/>
</dbReference>
<dbReference type="PANTHER" id="PTHR35333">
    <property type="entry name" value="BETA-LACTAMASE"/>
    <property type="match status" value="1"/>
</dbReference>
<sequence>MWTALAALVLLSSPVFVQAATPAERLEAEIARIAAGTKGEVGVAMRRIGSDTTIGYNLRQRFPMASTFKIAVAGATLAMAERNEITLQEMVMVDPLLVVPSDGIDKMARHHPGVMLSVLNLINLALTVSDNTATDVLLSKIGGVDTVNDWLKSIGIKGQRVDSNVAHLLYRAYGVKPGEGSYRQNIQDAARERRATGRKIDVLSVRRRFAADPRDSSTPLAMVDLLEKIQTGAALGAEATHILLDIMDKATSGKNRLAGRLPENTPVAHKTGTLAGMANDAGLVELPDGSKFAIAVFIKLDEGSLAARERIIANISRAAYDYYLYF</sequence>
<reference evidence="9 10" key="1">
    <citation type="submission" date="2016-06" db="EMBL/GenBank/DDBJ databases">
        <title>Complete genome sequence of a deep-branching marine Gamma Proteobacterium Woeseia oceani type strain XK5.</title>
        <authorList>
            <person name="Mu D."/>
            <person name="Du Z."/>
        </authorList>
    </citation>
    <scope>NUCLEOTIDE SEQUENCE [LARGE SCALE GENOMIC DNA]</scope>
    <source>
        <strain evidence="9 10">XK5</strain>
    </source>
</reference>
<dbReference type="GO" id="GO:0008800">
    <property type="term" value="F:beta-lactamase activity"/>
    <property type="evidence" value="ECO:0007669"/>
    <property type="project" value="UniProtKB-UniRule"/>
</dbReference>
<comment type="similarity">
    <text evidence="2 6">Belongs to the class-A beta-lactamase family.</text>
</comment>
<evidence type="ECO:0000313" key="9">
    <source>
        <dbReference type="EMBL" id="ANO52912.1"/>
    </source>
</evidence>
<dbReference type="EC" id="3.5.2.6" evidence="3 6"/>
<evidence type="ECO:0000256" key="7">
    <source>
        <dbReference type="SAM" id="SignalP"/>
    </source>
</evidence>
<keyword evidence="10" id="KW-1185">Reference proteome</keyword>
<evidence type="ECO:0000259" key="8">
    <source>
        <dbReference type="Pfam" id="PF13354"/>
    </source>
</evidence>
<dbReference type="Pfam" id="PF13354">
    <property type="entry name" value="Beta-lactamase2"/>
    <property type="match status" value="1"/>
</dbReference>
<dbReference type="Proteomes" id="UP000092695">
    <property type="component" value="Chromosome"/>
</dbReference>
<keyword evidence="7" id="KW-0732">Signal</keyword>
<proteinExistence type="inferred from homology"/>
<feature type="chain" id="PRO_5008260371" description="Beta-lactamase" evidence="7">
    <location>
        <begin position="20"/>
        <end position="326"/>
    </location>
</feature>
<feature type="domain" description="Beta-lactamase class A catalytic" evidence="8">
    <location>
        <begin position="42"/>
        <end position="297"/>
    </location>
</feature>
<dbReference type="PROSITE" id="PS00146">
    <property type="entry name" value="BETA_LACTAMASE_A"/>
    <property type="match status" value="1"/>
</dbReference>
<keyword evidence="4 6" id="KW-0378">Hydrolase</keyword>
<accession>A0A193LK73</accession>
<keyword evidence="5 6" id="KW-0046">Antibiotic resistance</keyword>
<dbReference type="GO" id="GO:0030655">
    <property type="term" value="P:beta-lactam antibiotic catabolic process"/>
    <property type="evidence" value="ECO:0007669"/>
    <property type="project" value="InterPro"/>
</dbReference>
<dbReference type="InterPro" id="IPR000871">
    <property type="entry name" value="Beta-lactam_class-A"/>
</dbReference>
<dbReference type="NCBIfam" id="NF033103">
    <property type="entry name" value="bla_class_A"/>
    <property type="match status" value="1"/>
</dbReference>
<dbReference type="GO" id="GO:0046677">
    <property type="term" value="P:response to antibiotic"/>
    <property type="evidence" value="ECO:0007669"/>
    <property type="project" value="UniProtKB-UniRule"/>
</dbReference>
<dbReference type="InterPro" id="IPR045155">
    <property type="entry name" value="Beta-lactam_cat"/>
</dbReference>
<dbReference type="InterPro" id="IPR012338">
    <property type="entry name" value="Beta-lactam/transpept-like"/>
</dbReference>
<gene>
    <name evidence="9" type="ORF">BA177_01765</name>
</gene>
<dbReference type="PANTHER" id="PTHR35333:SF3">
    <property type="entry name" value="BETA-LACTAMASE-TYPE TRANSPEPTIDASE FOLD CONTAINING PROTEIN"/>
    <property type="match status" value="1"/>
</dbReference>
<evidence type="ECO:0000256" key="2">
    <source>
        <dbReference type="ARBA" id="ARBA00009009"/>
    </source>
</evidence>
<evidence type="ECO:0000313" key="10">
    <source>
        <dbReference type="Proteomes" id="UP000092695"/>
    </source>
</evidence>
<protein>
    <recommendedName>
        <fullName evidence="3 6">Beta-lactamase</fullName>
        <ecNumber evidence="3 6">3.5.2.6</ecNumber>
    </recommendedName>
</protein>
<evidence type="ECO:0000256" key="5">
    <source>
        <dbReference type="ARBA" id="ARBA00023251"/>
    </source>
</evidence>
<dbReference type="InterPro" id="IPR023650">
    <property type="entry name" value="Beta-lactam_class-A_AS"/>
</dbReference>
<evidence type="ECO:0000256" key="4">
    <source>
        <dbReference type="ARBA" id="ARBA00022801"/>
    </source>
</evidence>
<dbReference type="AlphaFoldDB" id="A0A193LK73"/>